<sequence length="203" mass="22182">MSHLKLSFHGDDPRHPVGGGFKIAIDDEGYRRAIAEGELLSTRSGIWPIWFPGQEVAEDAVLVTRMRWTWDACTRLGPALSPGELRRDATGMYAPVPPKPGDAVDVDLIVSAGRPYWPQETKARRDNACLGPLKNEADQWLTGTVVKRTASHRPPPDNAIGPRPTSSTDEVRAVGAAVDSEGFLWMVEQRMSRSALEAASALE</sequence>
<comment type="caution">
    <text evidence="2">The sequence shown here is derived from an EMBL/GenBank/DDBJ whole genome shotgun (WGS) entry which is preliminary data.</text>
</comment>
<dbReference type="AlphaFoldDB" id="A0A4R2ITJ0"/>
<organism evidence="2 3">
    <name type="scientific">Kribbella antiqua</name>
    <dbReference type="NCBI Taxonomy" id="2512217"/>
    <lineage>
        <taxon>Bacteria</taxon>
        <taxon>Bacillati</taxon>
        <taxon>Actinomycetota</taxon>
        <taxon>Actinomycetes</taxon>
        <taxon>Propionibacteriales</taxon>
        <taxon>Kribbellaceae</taxon>
        <taxon>Kribbella</taxon>
    </lineage>
</organism>
<evidence type="ECO:0000313" key="3">
    <source>
        <dbReference type="Proteomes" id="UP000295573"/>
    </source>
</evidence>
<proteinExistence type="predicted"/>
<keyword evidence="3" id="KW-1185">Reference proteome</keyword>
<protein>
    <submittedName>
        <fullName evidence="2">Uncharacterized protein</fullName>
    </submittedName>
</protein>
<evidence type="ECO:0000256" key="1">
    <source>
        <dbReference type="SAM" id="MobiDB-lite"/>
    </source>
</evidence>
<accession>A0A4R2ITJ0</accession>
<dbReference type="EMBL" id="SLWR01000004">
    <property type="protein sequence ID" value="TCO48407.1"/>
    <property type="molecule type" value="Genomic_DNA"/>
</dbReference>
<dbReference type="OrthoDB" id="4718012at2"/>
<dbReference type="Proteomes" id="UP000295573">
    <property type="component" value="Unassembled WGS sequence"/>
</dbReference>
<evidence type="ECO:0000313" key="2">
    <source>
        <dbReference type="EMBL" id="TCO48407.1"/>
    </source>
</evidence>
<gene>
    <name evidence="2" type="ORF">EV646_104225</name>
</gene>
<dbReference type="RefSeq" id="WP_132148258.1">
    <property type="nucleotide sequence ID" value="NZ_SLWR01000004.1"/>
</dbReference>
<name>A0A4R2ITJ0_9ACTN</name>
<reference evidence="2 3" key="1">
    <citation type="journal article" date="2015" name="Stand. Genomic Sci.">
        <title>Genomic Encyclopedia of Bacterial and Archaeal Type Strains, Phase III: the genomes of soil and plant-associated and newly described type strains.</title>
        <authorList>
            <person name="Whitman W.B."/>
            <person name="Woyke T."/>
            <person name="Klenk H.P."/>
            <person name="Zhou Y."/>
            <person name="Lilburn T.G."/>
            <person name="Beck B.J."/>
            <person name="De Vos P."/>
            <person name="Vandamme P."/>
            <person name="Eisen J.A."/>
            <person name="Garrity G."/>
            <person name="Hugenholtz P."/>
            <person name="Kyrpides N.C."/>
        </authorList>
    </citation>
    <scope>NUCLEOTIDE SEQUENCE [LARGE SCALE GENOMIC DNA]</scope>
    <source>
        <strain evidence="2 3">VKM Ac-2541</strain>
    </source>
</reference>
<feature type="region of interest" description="Disordered" evidence="1">
    <location>
        <begin position="148"/>
        <end position="170"/>
    </location>
</feature>